<sequence>MYFERCCNQELDDKSQEHLLDLSDLIKLLNTHIEYGLDEKFANKLLNLDGKNKVTLPSKVAISELEYSWSKFVKRIVTEPKWTQNQWDTLVNSKIKNIYKIIRNKKICYTSGWCLVRGDLILLQRGDFVPADIRVISCDSRLVVNNLIATKHSLEIKSHQSTSNNFLKTENILLANTQIVMGSCRGLILQTGNRTVFSGLVKQAQNILYDSYASQNKNSDFQLKVEPMADHGMLETDFLLN</sequence>
<dbReference type="InterPro" id="IPR008250">
    <property type="entry name" value="ATPase_P-typ_transduc_dom_A_sf"/>
</dbReference>
<evidence type="ECO:0000313" key="5">
    <source>
        <dbReference type="RefSeq" id="XP_065645569.1"/>
    </source>
</evidence>
<reference evidence="5" key="2">
    <citation type="submission" date="2025-08" db="UniProtKB">
        <authorList>
            <consortium name="RefSeq"/>
        </authorList>
    </citation>
    <scope>IDENTIFICATION</scope>
</reference>
<dbReference type="InterPro" id="IPR050510">
    <property type="entry name" value="Cation_transp_ATPase_P-type"/>
</dbReference>
<protein>
    <submittedName>
        <fullName evidence="5">Sodium/potassium-transporting ATPase subunit alpha-like isoform X2</fullName>
    </submittedName>
</protein>
<dbReference type="SUPFAM" id="SSF81653">
    <property type="entry name" value="Calcium ATPase, transduction domain A"/>
    <property type="match status" value="1"/>
</dbReference>
<keyword evidence="2" id="KW-0472">Membrane</keyword>
<proteinExistence type="predicted"/>
<dbReference type="InterPro" id="IPR059000">
    <property type="entry name" value="ATPase_P-type_domA"/>
</dbReference>
<accession>A0ABM4B9J1</accession>
<evidence type="ECO:0000256" key="1">
    <source>
        <dbReference type="ARBA" id="ARBA00004651"/>
    </source>
</evidence>
<reference evidence="4" key="1">
    <citation type="submission" date="2025-05" db="UniProtKB">
        <authorList>
            <consortium name="RefSeq"/>
        </authorList>
    </citation>
    <scope>NUCLEOTIDE SEQUENCE [LARGE SCALE GENOMIC DNA]</scope>
</reference>
<dbReference type="PANTHER" id="PTHR43294:SF21">
    <property type="entry name" value="CATION TRANSPORTING ATPASE"/>
    <property type="match status" value="1"/>
</dbReference>
<dbReference type="RefSeq" id="XP_065645569.1">
    <property type="nucleotide sequence ID" value="XM_065789497.1"/>
</dbReference>
<dbReference type="Proteomes" id="UP001652625">
    <property type="component" value="Chromosome 02"/>
</dbReference>
<organism evidence="4 5">
    <name type="scientific">Hydra vulgaris</name>
    <name type="common">Hydra</name>
    <name type="synonym">Hydra attenuata</name>
    <dbReference type="NCBI Taxonomy" id="6087"/>
    <lineage>
        <taxon>Eukaryota</taxon>
        <taxon>Metazoa</taxon>
        <taxon>Cnidaria</taxon>
        <taxon>Hydrozoa</taxon>
        <taxon>Hydroidolina</taxon>
        <taxon>Anthoathecata</taxon>
        <taxon>Aplanulata</taxon>
        <taxon>Hydridae</taxon>
        <taxon>Hydra</taxon>
    </lineage>
</organism>
<feature type="domain" description="P-type ATPase A" evidence="3">
    <location>
        <begin position="102"/>
        <end position="204"/>
    </location>
</feature>
<keyword evidence="2" id="KW-1003">Cell membrane</keyword>
<evidence type="ECO:0000313" key="4">
    <source>
        <dbReference type="Proteomes" id="UP001652625"/>
    </source>
</evidence>
<gene>
    <name evidence="5" type="primary">LOC124812584</name>
</gene>
<evidence type="ECO:0000256" key="2">
    <source>
        <dbReference type="ARBA" id="ARBA00022475"/>
    </source>
</evidence>
<keyword evidence="4" id="KW-1185">Reference proteome</keyword>
<evidence type="ECO:0000259" key="3">
    <source>
        <dbReference type="Pfam" id="PF00122"/>
    </source>
</evidence>
<dbReference type="PANTHER" id="PTHR43294">
    <property type="entry name" value="SODIUM/POTASSIUM-TRANSPORTING ATPASE SUBUNIT ALPHA"/>
    <property type="match status" value="1"/>
</dbReference>
<dbReference type="GeneID" id="124812584"/>
<dbReference type="Pfam" id="PF00122">
    <property type="entry name" value="E1-E2_ATPase"/>
    <property type="match status" value="1"/>
</dbReference>
<dbReference type="Gene3D" id="2.70.150.10">
    <property type="entry name" value="Calcium-transporting ATPase, cytoplasmic transduction domain A"/>
    <property type="match status" value="1"/>
</dbReference>
<comment type="subcellular location">
    <subcellularLocation>
        <location evidence="1">Cell membrane</location>
        <topology evidence="1">Multi-pass membrane protein</topology>
    </subcellularLocation>
</comment>
<name>A0ABM4B9J1_HYDVU</name>